<keyword evidence="1" id="KW-0732">Signal</keyword>
<dbReference type="SUPFAM" id="SSF53850">
    <property type="entry name" value="Periplasmic binding protein-like II"/>
    <property type="match status" value="1"/>
</dbReference>
<accession>A0ABQ3XHG4</accession>
<dbReference type="PANTHER" id="PTHR43649">
    <property type="entry name" value="ARABINOSE-BINDING PROTEIN-RELATED"/>
    <property type="match status" value="1"/>
</dbReference>
<proteinExistence type="predicted"/>
<evidence type="ECO:0000313" key="2">
    <source>
        <dbReference type="EMBL" id="GID57942.1"/>
    </source>
</evidence>
<dbReference type="PROSITE" id="PS51257">
    <property type="entry name" value="PROKAR_LIPOPROTEIN"/>
    <property type="match status" value="1"/>
</dbReference>
<feature type="signal peptide" evidence="1">
    <location>
        <begin position="1"/>
        <end position="23"/>
    </location>
</feature>
<evidence type="ECO:0000256" key="1">
    <source>
        <dbReference type="SAM" id="SignalP"/>
    </source>
</evidence>
<dbReference type="Proteomes" id="UP000612282">
    <property type="component" value="Unassembled WGS sequence"/>
</dbReference>
<evidence type="ECO:0000313" key="3">
    <source>
        <dbReference type="Proteomes" id="UP000612282"/>
    </source>
</evidence>
<feature type="chain" id="PRO_5047243203" evidence="1">
    <location>
        <begin position="24"/>
        <end position="543"/>
    </location>
</feature>
<dbReference type="Gene3D" id="3.40.190.10">
    <property type="entry name" value="Periplasmic binding protein-like II"/>
    <property type="match status" value="1"/>
</dbReference>
<dbReference type="PANTHER" id="PTHR43649:SF12">
    <property type="entry name" value="DIACETYLCHITOBIOSE BINDING PROTEIN DASA"/>
    <property type="match status" value="1"/>
</dbReference>
<dbReference type="EMBL" id="BOMG01000078">
    <property type="protein sequence ID" value="GID57942.1"/>
    <property type="molecule type" value="Genomic_DNA"/>
</dbReference>
<gene>
    <name evidence="2" type="ORF">Aco03nite_063460</name>
</gene>
<protein>
    <submittedName>
        <fullName evidence="2">Sugar ABC transporter substrate-binding protein</fullName>
    </submittedName>
</protein>
<dbReference type="InterPro" id="IPR006059">
    <property type="entry name" value="SBP"/>
</dbReference>
<reference evidence="2 3" key="1">
    <citation type="submission" date="2021-01" db="EMBL/GenBank/DDBJ databases">
        <title>Whole genome shotgun sequence of Actinoplanes couchii NBRC 106145.</title>
        <authorList>
            <person name="Komaki H."/>
            <person name="Tamura T."/>
        </authorList>
    </citation>
    <scope>NUCLEOTIDE SEQUENCE [LARGE SCALE GENOMIC DNA]</scope>
    <source>
        <strain evidence="2 3">NBRC 106145</strain>
    </source>
</reference>
<dbReference type="RefSeq" id="WP_203801411.1">
    <property type="nucleotide sequence ID" value="NZ_BAAAQE010000111.1"/>
</dbReference>
<dbReference type="InterPro" id="IPR050490">
    <property type="entry name" value="Bact_solute-bd_prot1"/>
</dbReference>
<organism evidence="2 3">
    <name type="scientific">Actinoplanes couchii</name>
    <dbReference type="NCBI Taxonomy" id="403638"/>
    <lineage>
        <taxon>Bacteria</taxon>
        <taxon>Bacillati</taxon>
        <taxon>Actinomycetota</taxon>
        <taxon>Actinomycetes</taxon>
        <taxon>Micromonosporales</taxon>
        <taxon>Micromonosporaceae</taxon>
        <taxon>Actinoplanes</taxon>
    </lineage>
</organism>
<name>A0ABQ3XHG4_9ACTN</name>
<dbReference type="Pfam" id="PF01547">
    <property type="entry name" value="SBP_bac_1"/>
    <property type="match status" value="1"/>
</dbReference>
<keyword evidence="3" id="KW-1185">Reference proteome</keyword>
<comment type="caution">
    <text evidence="2">The sequence shown here is derived from an EMBL/GenBank/DDBJ whole genome shotgun (WGS) entry which is preliminary data.</text>
</comment>
<sequence>MKRRSLIKIAGAAGAAATVPALGACSGGGPGTGNVGNAGKDLVPWPTYVPFAGPQPDAPGDDTVGVQPLYLNYPAELKQAVAESPGDGSEVTAMVITYEAPPKPLEQNSFWQEINKALNIKLNVVVVPDPEYAQKMTTLMASSGDLPDIVMFNNLNLPRRAEFIQQGFADLSDLIGGDAVKEYPGIANIPTYAWQSMGRIGGRIYGVPLERPLPANSLFVNRTRLNEVKAPVDWNHDQFLSAMRDLSSARRWGTGWYKTLFTGLGGITYHAGANGAPNGWSLQGGAFTHTVTTPQFEQALTVMRELTSAATHYPDSLTASSTDMQNNFYNQTVASLPNGFGALALPNLQKIGGKFALELARPYTAQATPWRGGGNFGFAAFKKASPERIKMLLRIVNHLSSPFGTTEYELINYGIEGKHFTKADGVITTADLYKTENSSILPIRYIGTAPTVLHLPGYPDVAKAAHEWEKAVMPNSVANPATGLQSATNSAKGAQLDQILGDGIAAITFGREPVSSWKDTVSRWKSSGGDQLAEEFAKEHQAA</sequence>